<evidence type="ECO:0000313" key="14">
    <source>
        <dbReference type="EMBL" id="KAK7748499.1"/>
    </source>
</evidence>
<sequence length="495" mass="54130">MASNLSLPRRLDATSGREVVFCHQCEHEWYKEERDDSLVCPNCHGEATEIVDPENDPRPAIHDPFSGFDHHHPHRRPYADTDSDPDEADIDDFNRSPASLFGRRTIFRSPERPNPQNAARVAPDDGEAIIRRFTEMLGDIGGPAPVGRSGPDTLFRENSGPHITYRRISGPGFRGGVSSFTITTGPGGIGRGPAGGRVRHGGLNPGGPPGDEEFTRVFGNIFGGIGPPPMAPRGPDRADDANAPDADRDVRQQDIVMALNQIFSSFLNPHAVQGDAVYTQEALDRIITNLMEANPTSNAPPPATEDAIQNLPKKKLDAEMLGPELKGECTICIDDLGVGDEVTVLPCKHWFHNECVILWLRQHNTCPICRAPITGQSAGQPGGATPASEPGPSGSSPFSRPGPTERRRSNLRNQREARLDSIRNVAGPCDRQPTPRRDSNSPPRETASTQSSRVRSPSPSSRQSANSERTRERSSVSSSNPLHWIRDQFSRDRRH</sequence>
<keyword evidence="4 10" id="KW-0479">Metal-binding</keyword>
<dbReference type="GO" id="GO:0061630">
    <property type="term" value="F:ubiquitin protein ligase activity"/>
    <property type="evidence" value="ECO:0007669"/>
    <property type="project" value="UniProtKB-EC"/>
</dbReference>
<dbReference type="Proteomes" id="UP001320420">
    <property type="component" value="Unassembled WGS sequence"/>
</dbReference>
<evidence type="ECO:0000256" key="5">
    <source>
        <dbReference type="ARBA" id="ARBA00022771"/>
    </source>
</evidence>
<dbReference type="EMBL" id="JAKJXP020000080">
    <property type="protein sequence ID" value="KAK7748499.1"/>
    <property type="molecule type" value="Genomic_DNA"/>
</dbReference>
<feature type="region of interest" description="Disordered" evidence="11">
    <location>
        <begin position="49"/>
        <end position="96"/>
    </location>
</feature>
<keyword evidence="8 10" id="KW-0408">Iron</keyword>
<feature type="compositionally biased region" description="Acidic residues" evidence="11">
    <location>
        <begin position="81"/>
        <end position="91"/>
    </location>
</feature>
<dbReference type="GO" id="GO:0008270">
    <property type="term" value="F:zinc ion binding"/>
    <property type="evidence" value="ECO:0007669"/>
    <property type="project" value="UniProtKB-KW"/>
</dbReference>
<accession>A0AAN9URG1</accession>
<feature type="domain" description="Cytochrome c" evidence="13">
    <location>
        <begin position="11"/>
        <end position="137"/>
    </location>
</feature>
<comment type="caution">
    <text evidence="14">The sequence shown here is derived from an EMBL/GenBank/DDBJ whole genome shotgun (WGS) entry which is preliminary data.</text>
</comment>
<protein>
    <recommendedName>
        <fullName evidence="2">RING-type E3 ubiquitin transferase</fullName>
        <ecNumber evidence="2">2.3.2.27</ecNumber>
    </recommendedName>
</protein>
<evidence type="ECO:0000313" key="15">
    <source>
        <dbReference type="Proteomes" id="UP001320420"/>
    </source>
</evidence>
<dbReference type="GO" id="GO:0020037">
    <property type="term" value="F:heme binding"/>
    <property type="evidence" value="ECO:0007669"/>
    <property type="project" value="InterPro"/>
</dbReference>
<dbReference type="SMART" id="SM00184">
    <property type="entry name" value="RING"/>
    <property type="match status" value="1"/>
</dbReference>
<dbReference type="SUPFAM" id="SSF57850">
    <property type="entry name" value="RING/U-box"/>
    <property type="match status" value="1"/>
</dbReference>
<dbReference type="InterPro" id="IPR013083">
    <property type="entry name" value="Znf_RING/FYVE/PHD"/>
</dbReference>
<dbReference type="GO" id="GO:0016567">
    <property type="term" value="P:protein ubiquitination"/>
    <property type="evidence" value="ECO:0007669"/>
    <property type="project" value="UniProtKB-ARBA"/>
</dbReference>
<feature type="region of interest" description="Disordered" evidence="11">
    <location>
        <begin position="225"/>
        <end position="246"/>
    </location>
</feature>
<dbReference type="GO" id="GO:0009055">
    <property type="term" value="F:electron transfer activity"/>
    <property type="evidence" value="ECO:0007669"/>
    <property type="project" value="InterPro"/>
</dbReference>
<feature type="compositionally biased region" description="Low complexity" evidence="11">
    <location>
        <begin position="447"/>
        <end position="467"/>
    </location>
</feature>
<evidence type="ECO:0000256" key="1">
    <source>
        <dbReference type="ARBA" id="ARBA00000900"/>
    </source>
</evidence>
<reference evidence="14 15" key="1">
    <citation type="submission" date="2024-02" db="EMBL/GenBank/DDBJ databases">
        <title>De novo assembly and annotation of 12 fungi associated with fruit tree decline syndrome in Ontario, Canada.</title>
        <authorList>
            <person name="Sulman M."/>
            <person name="Ellouze W."/>
            <person name="Ilyukhin E."/>
        </authorList>
    </citation>
    <scope>NUCLEOTIDE SEQUENCE [LARGE SCALE GENOMIC DNA]</scope>
    <source>
        <strain evidence="14 15">M11/M66-122</strain>
    </source>
</reference>
<evidence type="ECO:0000256" key="11">
    <source>
        <dbReference type="SAM" id="MobiDB-lite"/>
    </source>
</evidence>
<evidence type="ECO:0000259" key="13">
    <source>
        <dbReference type="PROSITE" id="PS51007"/>
    </source>
</evidence>
<feature type="compositionally biased region" description="Low complexity" evidence="11">
    <location>
        <begin position="383"/>
        <end position="402"/>
    </location>
</feature>
<evidence type="ECO:0000256" key="9">
    <source>
        <dbReference type="PROSITE-ProRule" id="PRU00175"/>
    </source>
</evidence>
<keyword evidence="10" id="KW-0349">Heme</keyword>
<feature type="domain" description="RING-type" evidence="12">
    <location>
        <begin position="329"/>
        <end position="370"/>
    </location>
</feature>
<keyword evidence="6" id="KW-0833">Ubl conjugation pathway</keyword>
<dbReference type="InterPro" id="IPR001841">
    <property type="entry name" value="Znf_RING"/>
</dbReference>
<keyword evidence="15" id="KW-1185">Reference proteome</keyword>
<keyword evidence="3" id="KW-0808">Transferase</keyword>
<dbReference type="PANTHER" id="PTHR45931:SF3">
    <property type="entry name" value="RING ZINC FINGER-CONTAINING PROTEIN"/>
    <property type="match status" value="1"/>
</dbReference>
<dbReference type="PROSITE" id="PS51007">
    <property type="entry name" value="CYTC"/>
    <property type="match status" value="1"/>
</dbReference>
<dbReference type="InterPro" id="IPR051834">
    <property type="entry name" value="RING_finger_E3_ligase"/>
</dbReference>
<feature type="compositionally biased region" description="Basic and acidic residues" evidence="11">
    <location>
        <begin position="403"/>
        <end position="421"/>
    </location>
</feature>
<evidence type="ECO:0000256" key="2">
    <source>
        <dbReference type="ARBA" id="ARBA00012483"/>
    </source>
</evidence>
<organism evidence="14 15">
    <name type="scientific">Diatrype stigma</name>
    <dbReference type="NCBI Taxonomy" id="117547"/>
    <lineage>
        <taxon>Eukaryota</taxon>
        <taxon>Fungi</taxon>
        <taxon>Dikarya</taxon>
        <taxon>Ascomycota</taxon>
        <taxon>Pezizomycotina</taxon>
        <taxon>Sordariomycetes</taxon>
        <taxon>Xylariomycetidae</taxon>
        <taxon>Xylariales</taxon>
        <taxon>Diatrypaceae</taxon>
        <taxon>Diatrype</taxon>
    </lineage>
</organism>
<dbReference type="InterPro" id="IPR009056">
    <property type="entry name" value="Cyt_c-like_dom"/>
</dbReference>
<evidence type="ECO:0000256" key="7">
    <source>
        <dbReference type="ARBA" id="ARBA00022833"/>
    </source>
</evidence>
<proteinExistence type="predicted"/>
<evidence type="ECO:0000256" key="3">
    <source>
        <dbReference type="ARBA" id="ARBA00022679"/>
    </source>
</evidence>
<dbReference type="PANTHER" id="PTHR45931">
    <property type="entry name" value="SI:CH211-59O9.10"/>
    <property type="match status" value="1"/>
</dbReference>
<feature type="region of interest" description="Disordered" evidence="11">
    <location>
        <begin position="140"/>
        <end position="170"/>
    </location>
</feature>
<gene>
    <name evidence="14" type="ORF">SLS62_008539</name>
</gene>
<dbReference type="Gene3D" id="3.30.40.10">
    <property type="entry name" value="Zinc/RING finger domain, C3HC4 (zinc finger)"/>
    <property type="match status" value="1"/>
</dbReference>
<keyword evidence="5 9" id="KW-0863">Zinc-finger</keyword>
<evidence type="ECO:0000256" key="6">
    <source>
        <dbReference type="ARBA" id="ARBA00022786"/>
    </source>
</evidence>
<keyword evidence="7" id="KW-0862">Zinc</keyword>
<dbReference type="AlphaFoldDB" id="A0AAN9URG1"/>
<feature type="compositionally biased region" description="Basic and acidic residues" evidence="11">
    <location>
        <begin position="234"/>
        <end position="246"/>
    </location>
</feature>
<dbReference type="CDD" id="cd16454">
    <property type="entry name" value="RING-H2_PA-TM-RING"/>
    <property type="match status" value="1"/>
</dbReference>
<evidence type="ECO:0000256" key="10">
    <source>
        <dbReference type="PROSITE-ProRule" id="PRU00433"/>
    </source>
</evidence>
<evidence type="ECO:0000259" key="12">
    <source>
        <dbReference type="PROSITE" id="PS50089"/>
    </source>
</evidence>
<comment type="catalytic activity">
    <reaction evidence="1">
        <text>S-ubiquitinyl-[E2 ubiquitin-conjugating enzyme]-L-cysteine + [acceptor protein]-L-lysine = [E2 ubiquitin-conjugating enzyme]-L-cysteine + N(6)-ubiquitinyl-[acceptor protein]-L-lysine.</text>
        <dbReference type="EC" id="2.3.2.27"/>
    </reaction>
</comment>
<feature type="region of interest" description="Disordered" evidence="11">
    <location>
        <begin position="377"/>
        <end position="495"/>
    </location>
</feature>
<dbReference type="PROSITE" id="PS50089">
    <property type="entry name" value="ZF_RING_2"/>
    <property type="match status" value="1"/>
</dbReference>
<dbReference type="GO" id="GO:0005634">
    <property type="term" value="C:nucleus"/>
    <property type="evidence" value="ECO:0007669"/>
    <property type="project" value="TreeGrafter"/>
</dbReference>
<evidence type="ECO:0000256" key="8">
    <source>
        <dbReference type="ARBA" id="ARBA00023004"/>
    </source>
</evidence>
<dbReference type="EC" id="2.3.2.27" evidence="2"/>
<evidence type="ECO:0000256" key="4">
    <source>
        <dbReference type="ARBA" id="ARBA00022723"/>
    </source>
</evidence>
<dbReference type="Pfam" id="PF13639">
    <property type="entry name" value="zf-RING_2"/>
    <property type="match status" value="1"/>
</dbReference>
<name>A0AAN9URG1_9PEZI</name>
<dbReference type="FunFam" id="3.30.40.10:FF:000127">
    <property type="entry name" value="E3 ubiquitin-protein ligase RNF181"/>
    <property type="match status" value="1"/>
</dbReference>
<feature type="compositionally biased region" description="Basic and acidic residues" evidence="11">
    <location>
        <begin position="484"/>
        <end position="495"/>
    </location>
</feature>
<dbReference type="GO" id="GO:0006511">
    <property type="term" value="P:ubiquitin-dependent protein catabolic process"/>
    <property type="evidence" value="ECO:0007669"/>
    <property type="project" value="TreeGrafter"/>
</dbReference>